<dbReference type="EMBL" id="QRDZ01000015">
    <property type="protein sequence ID" value="RED75517.1"/>
    <property type="molecule type" value="Genomic_DNA"/>
</dbReference>
<feature type="signal peptide" evidence="2">
    <location>
        <begin position="1"/>
        <end position="32"/>
    </location>
</feature>
<feature type="domain" description="SLH" evidence="3">
    <location>
        <begin position="125"/>
        <end position="187"/>
    </location>
</feature>
<keyword evidence="2" id="KW-0732">Signal</keyword>
<comment type="caution">
    <text evidence="4">The sequence shown here is derived from an EMBL/GenBank/DDBJ whole genome shotgun (WGS) entry which is preliminary data.</text>
</comment>
<evidence type="ECO:0000313" key="4">
    <source>
        <dbReference type="EMBL" id="RED75517.1"/>
    </source>
</evidence>
<protein>
    <submittedName>
        <fullName evidence="4">S-layer family protein</fullName>
    </submittedName>
</protein>
<dbReference type="Proteomes" id="UP000256977">
    <property type="component" value="Unassembled WGS sequence"/>
</dbReference>
<name>A0A3D9JPP3_9BACL</name>
<dbReference type="Pfam" id="PF00395">
    <property type="entry name" value="SLH"/>
    <property type="match status" value="2"/>
</dbReference>
<reference evidence="4 5" key="1">
    <citation type="submission" date="2018-07" db="EMBL/GenBank/DDBJ databases">
        <title>Genomic Encyclopedia of Type Strains, Phase III (KMG-III): the genomes of soil and plant-associated and newly described type strains.</title>
        <authorList>
            <person name="Whitman W."/>
        </authorList>
    </citation>
    <scope>NUCLEOTIDE SEQUENCE [LARGE SCALE GENOMIC DNA]</scope>
    <source>
        <strain evidence="4 5">CECT 7287</strain>
    </source>
</reference>
<dbReference type="PANTHER" id="PTHR43308:SF1">
    <property type="entry name" value="OUTER MEMBRANE PROTEIN ALPHA"/>
    <property type="match status" value="1"/>
</dbReference>
<accession>A0A3D9JPP3</accession>
<evidence type="ECO:0000259" key="3">
    <source>
        <dbReference type="PROSITE" id="PS51272"/>
    </source>
</evidence>
<feature type="chain" id="PRO_5017724235" evidence="2">
    <location>
        <begin position="33"/>
        <end position="399"/>
    </location>
</feature>
<feature type="domain" description="SLH" evidence="3">
    <location>
        <begin position="190"/>
        <end position="253"/>
    </location>
</feature>
<proteinExistence type="predicted"/>
<feature type="region of interest" description="Disordered" evidence="1">
    <location>
        <begin position="32"/>
        <end position="51"/>
    </location>
</feature>
<feature type="compositionally biased region" description="Basic and acidic residues" evidence="1">
    <location>
        <begin position="33"/>
        <end position="51"/>
    </location>
</feature>
<dbReference type="PANTHER" id="PTHR43308">
    <property type="entry name" value="OUTER MEMBRANE PROTEIN ALPHA-RELATED"/>
    <property type="match status" value="1"/>
</dbReference>
<keyword evidence="5" id="KW-1185">Reference proteome</keyword>
<gene>
    <name evidence="4" type="ORF">DFP98_115133</name>
</gene>
<evidence type="ECO:0000256" key="2">
    <source>
        <dbReference type="SAM" id="SignalP"/>
    </source>
</evidence>
<dbReference type="PROSITE" id="PS51272">
    <property type="entry name" value="SLH"/>
    <property type="match status" value="3"/>
</dbReference>
<dbReference type="AlphaFoldDB" id="A0A3D9JPP3"/>
<feature type="domain" description="SLH" evidence="3">
    <location>
        <begin position="54"/>
        <end position="117"/>
    </location>
</feature>
<evidence type="ECO:0000256" key="1">
    <source>
        <dbReference type="SAM" id="MobiDB-lite"/>
    </source>
</evidence>
<evidence type="ECO:0000313" key="5">
    <source>
        <dbReference type="Proteomes" id="UP000256977"/>
    </source>
</evidence>
<organism evidence="4 5">
    <name type="scientific">Cohnella phaseoli</name>
    <dbReference type="NCBI Taxonomy" id="456490"/>
    <lineage>
        <taxon>Bacteria</taxon>
        <taxon>Bacillati</taxon>
        <taxon>Bacillota</taxon>
        <taxon>Bacilli</taxon>
        <taxon>Bacillales</taxon>
        <taxon>Paenibacillaceae</taxon>
        <taxon>Cohnella</taxon>
    </lineage>
</organism>
<dbReference type="InterPro" id="IPR001119">
    <property type="entry name" value="SLH_dom"/>
</dbReference>
<sequence length="399" mass="43139">MKQMQPVLKKTAAATIALTLLAGSAAATMASAKSDHGSKHGNEGKRGGKSGIHLDYKDLNGKEWKWAYEPIIRLAAQGVFNGYEDGSFKPRNNISRIEALVAAVRLLGLKEEAEKPENKNANLNFKDYDQLQKKYGWAVGYVAVALENDLFSETDTKIQPDKPASRLWASVLLVKAMKLEAEAKTKMDTVLPFRDAKEIPAGSVGYIAVALEKNLIKGYNDNTFQPNRPVTRAELASLLDRVDQQLPEEGRAQAIVGKVETVANNALTVRKSDGTAVTVPVDANVFIFRDNVKASLSALKSGDEALVRTYEGKAVFIEVTQTAEANTQFVDSGMLTSFTLNPDGKLTTVSLNKTLNGVTHVIIYNVDANVSISGGGLTSNVNVVVRGTNSLVQTIEIQS</sequence>
<dbReference type="RefSeq" id="WP_246016593.1">
    <property type="nucleotide sequence ID" value="NZ_QRDZ01000015.1"/>
</dbReference>
<dbReference type="InterPro" id="IPR051465">
    <property type="entry name" value="Cell_Envelope_Struct_Comp"/>
</dbReference>